<dbReference type="PANTHER" id="PTHR12844:SF21">
    <property type="entry name" value="CONNECTOR ENHANCER OF KINASE SUPPRESSOR OF RAS 2"/>
    <property type="match status" value="1"/>
</dbReference>
<feature type="domain" description="PDZ" evidence="6">
    <location>
        <begin position="215"/>
        <end position="270"/>
    </location>
</feature>
<evidence type="ECO:0000256" key="2">
    <source>
        <dbReference type="ARBA" id="ARBA00022553"/>
    </source>
</evidence>
<feature type="region of interest" description="Disordered" evidence="3">
    <location>
        <begin position="272"/>
        <end position="300"/>
    </location>
</feature>
<dbReference type="PROSITE" id="PS50105">
    <property type="entry name" value="SAM_DOMAIN"/>
    <property type="match status" value="1"/>
</dbReference>
<dbReference type="InterPro" id="IPR001849">
    <property type="entry name" value="PH_domain"/>
</dbReference>
<dbReference type="InterPro" id="IPR036034">
    <property type="entry name" value="PDZ_sf"/>
</dbReference>
<dbReference type="InterPro" id="IPR051566">
    <property type="entry name" value="CNKSR"/>
</dbReference>
<dbReference type="Ensembl" id="ENSCCRT00010005976.1">
    <property type="protein sequence ID" value="ENSCCRP00010005526.1"/>
    <property type="gene ID" value="ENSCCRG00010001902.1"/>
</dbReference>
<accession>A0A8C1G9C9</accession>
<keyword evidence="2" id="KW-0597">Phosphoprotein</keyword>
<dbReference type="Pfam" id="PF06663">
    <property type="entry name" value="CNK2_3_dom"/>
    <property type="match status" value="1"/>
</dbReference>
<feature type="domain" description="SAM" evidence="5">
    <location>
        <begin position="11"/>
        <end position="76"/>
    </location>
</feature>
<protein>
    <submittedName>
        <fullName evidence="8">Connector enhancer of kinase suppressor of Ras 2a</fullName>
    </submittedName>
</protein>
<dbReference type="SUPFAM" id="SSF47769">
    <property type="entry name" value="SAM/Pointed domain"/>
    <property type="match status" value="1"/>
</dbReference>
<dbReference type="InterPro" id="IPR001660">
    <property type="entry name" value="SAM"/>
</dbReference>
<dbReference type="FunFam" id="2.30.29.30:FF:000092">
    <property type="entry name" value="Connector enhancer of kinase suppressor of Ras 2"/>
    <property type="match status" value="1"/>
</dbReference>
<dbReference type="CDD" id="cd09511">
    <property type="entry name" value="SAM_CNK1_2_3-suppressor"/>
    <property type="match status" value="1"/>
</dbReference>
<dbReference type="GO" id="GO:0016020">
    <property type="term" value="C:membrane"/>
    <property type="evidence" value="ECO:0007669"/>
    <property type="project" value="InterPro"/>
</dbReference>
<dbReference type="Pfam" id="PF00536">
    <property type="entry name" value="SAM_1"/>
    <property type="match status" value="1"/>
</dbReference>
<dbReference type="Pfam" id="PF00169">
    <property type="entry name" value="PH"/>
    <property type="match status" value="1"/>
</dbReference>
<dbReference type="InterPro" id="IPR013761">
    <property type="entry name" value="SAM/pointed_sf"/>
</dbReference>
<name>A0A8C1G9C9_CYPCA</name>
<dbReference type="PROSITE" id="PS51290">
    <property type="entry name" value="CRIC"/>
    <property type="match status" value="1"/>
</dbReference>
<dbReference type="SUPFAM" id="SSF50729">
    <property type="entry name" value="PH domain-like"/>
    <property type="match status" value="1"/>
</dbReference>
<feature type="region of interest" description="Disordered" evidence="3">
    <location>
        <begin position="937"/>
        <end position="976"/>
    </location>
</feature>
<feature type="region of interest" description="Disordered" evidence="3">
    <location>
        <begin position="626"/>
        <end position="717"/>
    </location>
</feature>
<evidence type="ECO:0000259" key="6">
    <source>
        <dbReference type="PROSITE" id="PS50106"/>
    </source>
</evidence>
<dbReference type="AlphaFoldDB" id="A0A8C1G9C9"/>
<dbReference type="SMART" id="SM00233">
    <property type="entry name" value="PH"/>
    <property type="match status" value="1"/>
</dbReference>
<sequence>MALVMEPVSKWSPSQVVDWMKGLDDCLQQYIKNFEREKVGGDQLLRITHQELEDLGVTRIGHQELILEAVDLLCALNYGLETENLKTLSHKLNASAKNLQNFITGRRRSGHYDGRTTRKLPNDFLTSVVDLIAAAKSLLAWLDRSPFAAVTDYSMTRNNVIQLCLELTTIVQQDCTVYETENKILHVCKTLSGVCDHIISLSSDPLVSQSAHLEVVQLANIKPTEGLGMYIKSTYDGLHVITGTTEGSPADRCKKIHAGDEVIQVNHQTVPVVPRSPTSSSATPTSTISTPSKRDSSALQDLYIPPPPSEPYIPREEKGCLLGEGGVPVAKGSESPNSFLDQEYRRRFPLMEEEAVLYCYEYDPNHGPTTSRRDSTPTYGRLRPISMPVEYNWVPDYEDPARMKREGRRENTLLRYVSDEKAADLAGRSMKRDTGKRGKKKSEKSGSPTHYALLPTLQMEVLRQESMNTPNPDSTSLYHTFQGSSLLSKTKKKSKAAPLSSISKRRISCKDLGRGDCEGWLWKKKDAKSYFSQKWKKYWFVLKDACLYWYMNEEDEKAEGFVSLPEFKIDRASECRKKYAFKACHPKIKSFYFAADGVDDMNRWLSRLNMAAAGYAERERIRQEQADYWSESEHEDNETPSTPKQDSPPPPYDTYPRPPSNQVSCASPYLEPKHGRLSSTETSQSRSSHEEYRSEPQGGSSSGGGSPARKSASQRRSWQDLIETPLTSSGLHYLQTLPLEDAVFCEPGAGLSPEYRRQSTLPAQRTLMQEHYGPFPMLEGERLRDPVNAAGKPRSFTLPRDSGLHALLTPSASMAEQRDPSRRELSRSHCINNGGEQECHGQADSLGDLYRALERASLSPIGEHRLSTRLEYKHLFIRRCNDPQLNDKLHHLRILQSTLKDREGEVALIDKLLANPKLTSSEFQEWKKVYMELFSSELQRDRQPSPASEPSPAATPEPTPRTPSLSHTHSYIETHV</sequence>
<dbReference type="CDD" id="cd01260">
    <property type="entry name" value="PH_CNK_mammalian-like"/>
    <property type="match status" value="1"/>
</dbReference>
<organism evidence="8 9">
    <name type="scientific">Cyprinus carpio</name>
    <name type="common">Common carp</name>
    <dbReference type="NCBI Taxonomy" id="7962"/>
    <lineage>
        <taxon>Eukaryota</taxon>
        <taxon>Metazoa</taxon>
        <taxon>Chordata</taxon>
        <taxon>Craniata</taxon>
        <taxon>Vertebrata</taxon>
        <taxon>Euteleostomi</taxon>
        <taxon>Actinopterygii</taxon>
        <taxon>Neopterygii</taxon>
        <taxon>Teleostei</taxon>
        <taxon>Ostariophysi</taxon>
        <taxon>Cypriniformes</taxon>
        <taxon>Cyprinidae</taxon>
        <taxon>Cyprininae</taxon>
        <taxon>Cyprinus</taxon>
    </lineage>
</organism>
<feature type="compositionally biased region" description="Pro residues" evidence="3">
    <location>
        <begin position="646"/>
        <end position="659"/>
    </location>
</feature>
<dbReference type="SUPFAM" id="SSF50156">
    <property type="entry name" value="PDZ domain-like"/>
    <property type="match status" value="1"/>
</dbReference>
<feature type="compositionally biased region" description="Low complexity" evidence="3">
    <location>
        <begin position="272"/>
        <end position="291"/>
    </location>
</feature>
<reference evidence="8" key="1">
    <citation type="submission" date="2025-08" db="UniProtKB">
        <authorList>
            <consortium name="Ensembl"/>
        </authorList>
    </citation>
    <scope>IDENTIFICATION</scope>
</reference>
<reference evidence="8" key="2">
    <citation type="submission" date="2025-09" db="UniProtKB">
        <authorList>
            <consortium name="Ensembl"/>
        </authorList>
    </citation>
    <scope>IDENTIFICATION</scope>
</reference>
<dbReference type="PROSITE" id="PS50003">
    <property type="entry name" value="PH_DOMAIN"/>
    <property type="match status" value="1"/>
</dbReference>
<dbReference type="CDD" id="cd06748">
    <property type="entry name" value="PDZ_CNK1_2_3-like"/>
    <property type="match status" value="1"/>
</dbReference>
<dbReference type="Gene3D" id="1.10.150.50">
    <property type="entry name" value="Transcription Factor, Ets-1"/>
    <property type="match status" value="1"/>
</dbReference>
<dbReference type="InterPro" id="IPR001478">
    <property type="entry name" value="PDZ"/>
</dbReference>
<evidence type="ECO:0000256" key="3">
    <source>
        <dbReference type="SAM" id="MobiDB-lite"/>
    </source>
</evidence>
<dbReference type="Proteomes" id="UP000694427">
    <property type="component" value="Unplaced"/>
</dbReference>
<feature type="domain" description="CRIC" evidence="7">
    <location>
        <begin position="84"/>
        <end position="178"/>
    </location>
</feature>
<dbReference type="FunFam" id="1.10.150.50:FF:000019">
    <property type="entry name" value="Connector enhancer of kinase suppressor of Ras 2"/>
    <property type="match status" value="1"/>
</dbReference>
<evidence type="ECO:0000313" key="9">
    <source>
        <dbReference type="Proteomes" id="UP000694427"/>
    </source>
</evidence>
<feature type="compositionally biased region" description="Pro residues" evidence="3">
    <location>
        <begin position="947"/>
        <end position="961"/>
    </location>
</feature>
<proteinExistence type="inferred from homology"/>
<dbReference type="PANTHER" id="PTHR12844">
    <property type="entry name" value="CONNECTOR ENCHANCER OF KINASE SUPPRESSOR OF RAS"/>
    <property type="match status" value="1"/>
</dbReference>
<dbReference type="PROSITE" id="PS50106">
    <property type="entry name" value="PDZ"/>
    <property type="match status" value="1"/>
</dbReference>
<comment type="similarity">
    <text evidence="1">Belongs to the CNKSR family.</text>
</comment>
<dbReference type="InterPro" id="IPR049628">
    <property type="entry name" value="CNK1-3_SAM"/>
</dbReference>
<dbReference type="SMART" id="SM00454">
    <property type="entry name" value="SAM"/>
    <property type="match status" value="1"/>
</dbReference>
<evidence type="ECO:0000313" key="8">
    <source>
        <dbReference type="Ensembl" id="ENSCCRP00010005526.1"/>
    </source>
</evidence>
<dbReference type="Pfam" id="PF10534">
    <property type="entry name" value="CRIC_ras_sig"/>
    <property type="match status" value="1"/>
</dbReference>
<dbReference type="InterPro" id="IPR017874">
    <property type="entry name" value="CRIC_domain"/>
</dbReference>
<keyword evidence="9" id="KW-1185">Reference proteome</keyword>
<evidence type="ECO:0000259" key="5">
    <source>
        <dbReference type="PROSITE" id="PS50105"/>
    </source>
</evidence>
<dbReference type="InterPro" id="IPR010599">
    <property type="entry name" value="CNK2/3_dom"/>
</dbReference>
<dbReference type="InterPro" id="IPR011993">
    <property type="entry name" value="PH-like_dom_sf"/>
</dbReference>
<dbReference type="Gene3D" id="2.30.42.10">
    <property type="match status" value="1"/>
</dbReference>
<evidence type="ECO:0000256" key="1">
    <source>
        <dbReference type="ARBA" id="ARBA00009498"/>
    </source>
</evidence>
<dbReference type="GO" id="GO:0005737">
    <property type="term" value="C:cytoplasm"/>
    <property type="evidence" value="ECO:0007669"/>
    <property type="project" value="InterPro"/>
</dbReference>
<evidence type="ECO:0000259" key="7">
    <source>
        <dbReference type="PROSITE" id="PS51290"/>
    </source>
</evidence>
<dbReference type="Pfam" id="PF00595">
    <property type="entry name" value="PDZ"/>
    <property type="match status" value="1"/>
</dbReference>
<feature type="domain" description="PH" evidence="4">
    <location>
        <begin position="514"/>
        <end position="613"/>
    </location>
</feature>
<evidence type="ECO:0000259" key="4">
    <source>
        <dbReference type="PROSITE" id="PS50003"/>
    </source>
</evidence>
<dbReference type="Gene3D" id="2.30.29.30">
    <property type="entry name" value="Pleckstrin-homology domain (PH domain)/Phosphotyrosine-binding domain (PTB)"/>
    <property type="match status" value="1"/>
</dbReference>
<dbReference type="FunFam" id="2.30.42.10:FF:000060">
    <property type="entry name" value="Connector enhancer of kinase suppressor of Ras 2"/>
    <property type="match status" value="1"/>
</dbReference>
<feature type="region of interest" description="Disordered" evidence="3">
    <location>
        <begin position="424"/>
        <end position="450"/>
    </location>
</feature>
<dbReference type="GO" id="GO:0009966">
    <property type="term" value="P:regulation of signal transduction"/>
    <property type="evidence" value="ECO:0007669"/>
    <property type="project" value="InterPro"/>
</dbReference>